<comment type="cofactor">
    <cofactor evidence="7">
        <name>Zn(2+)</name>
        <dbReference type="ChEBI" id="CHEBI:29105"/>
    </cofactor>
    <text evidence="7">Binds 1 zinc ion per subunit.</text>
</comment>
<feature type="disulfide bond" evidence="8">
    <location>
        <begin position="325"/>
        <end position="384"/>
    </location>
</feature>
<proteinExistence type="predicted"/>
<keyword evidence="7 9" id="KW-0862">Zinc</keyword>
<dbReference type="PRINTS" id="PR01857">
    <property type="entry name" value="ADAMTSFAMILY"/>
</dbReference>
<feature type="domain" description="Peptidase M12B" evidence="12">
    <location>
        <begin position="250"/>
        <end position="461"/>
    </location>
</feature>
<feature type="binding site" evidence="7">
    <location>
        <position position="343"/>
    </location>
    <ligand>
        <name>Ca(2+)</name>
        <dbReference type="ChEBI" id="CHEBI:29108"/>
        <label>1</label>
    </ligand>
</feature>
<evidence type="ECO:0000313" key="14">
    <source>
        <dbReference type="Proteomes" id="UP001249851"/>
    </source>
</evidence>
<dbReference type="CDD" id="cd04273">
    <property type="entry name" value="ZnMc_ADAMTS_like"/>
    <property type="match status" value="1"/>
</dbReference>
<dbReference type="EMBL" id="JARQWQ010000015">
    <property type="protein sequence ID" value="KAK2567195.1"/>
    <property type="molecule type" value="Genomic_DNA"/>
</dbReference>
<organism evidence="13 14">
    <name type="scientific">Acropora cervicornis</name>
    <name type="common">Staghorn coral</name>
    <dbReference type="NCBI Taxonomy" id="6130"/>
    <lineage>
        <taxon>Eukaryota</taxon>
        <taxon>Metazoa</taxon>
        <taxon>Cnidaria</taxon>
        <taxon>Anthozoa</taxon>
        <taxon>Hexacorallia</taxon>
        <taxon>Scleractinia</taxon>
        <taxon>Astrocoeniina</taxon>
        <taxon>Acroporidae</taxon>
        <taxon>Acropora</taxon>
    </lineage>
</organism>
<reference evidence="13" key="1">
    <citation type="journal article" date="2023" name="G3 (Bethesda)">
        <title>Whole genome assembly and annotation of the endangered Caribbean coral Acropora cervicornis.</title>
        <authorList>
            <person name="Selwyn J.D."/>
            <person name="Vollmer S.V."/>
        </authorList>
    </citation>
    <scope>NUCLEOTIDE SEQUENCE</scope>
    <source>
        <strain evidence="13">K2</strain>
    </source>
</reference>
<dbReference type="Gene3D" id="3.40.390.10">
    <property type="entry name" value="Collagenase (Catalytic Domain)"/>
    <property type="match status" value="1"/>
</dbReference>
<dbReference type="InterPro" id="IPR050439">
    <property type="entry name" value="ADAMTS_ADAMTS-like"/>
</dbReference>
<feature type="disulfide bond" evidence="8">
    <location>
        <begin position="467"/>
        <end position="498"/>
    </location>
</feature>
<feature type="binding site" evidence="7">
    <location>
        <position position="336"/>
    </location>
    <ligand>
        <name>Ca(2+)</name>
        <dbReference type="ChEBI" id="CHEBI:29108"/>
        <label>1</label>
    </ligand>
</feature>
<dbReference type="Pfam" id="PF00090">
    <property type="entry name" value="TSP_1"/>
    <property type="match status" value="1"/>
</dbReference>
<feature type="region of interest" description="Disordered" evidence="10">
    <location>
        <begin position="215"/>
        <end position="245"/>
    </location>
</feature>
<feature type="signal peptide" evidence="11">
    <location>
        <begin position="1"/>
        <end position="25"/>
    </location>
</feature>
<feature type="region of interest" description="Disordered" evidence="10">
    <location>
        <begin position="674"/>
        <end position="736"/>
    </location>
</feature>
<dbReference type="FunFam" id="2.20.100.10:FF:000001">
    <property type="entry name" value="semaphorin-5A isoform X1"/>
    <property type="match status" value="1"/>
</dbReference>
<gene>
    <name evidence="13" type="ORF">P5673_009006</name>
</gene>
<dbReference type="Pfam" id="PF19030">
    <property type="entry name" value="TSP1_ADAMTS"/>
    <property type="match status" value="2"/>
</dbReference>
<evidence type="ECO:0000313" key="13">
    <source>
        <dbReference type="EMBL" id="KAK2567195.1"/>
    </source>
</evidence>
<feature type="disulfide bond" evidence="8">
    <location>
        <begin position="527"/>
        <end position="564"/>
    </location>
</feature>
<feature type="disulfide bond" evidence="8">
    <location>
        <begin position="492"/>
        <end position="503"/>
    </location>
</feature>
<feature type="compositionally biased region" description="Polar residues" evidence="10">
    <location>
        <begin position="228"/>
        <end position="241"/>
    </location>
</feature>
<dbReference type="InterPro" id="IPR013273">
    <property type="entry name" value="ADAMTS/ADAMTS-like"/>
</dbReference>
<evidence type="ECO:0000256" key="7">
    <source>
        <dbReference type="PIRSR" id="PIRSR613273-2"/>
    </source>
</evidence>
<comment type="caution">
    <text evidence="13">The sequence shown here is derived from an EMBL/GenBank/DDBJ whole genome shotgun (WGS) entry which is preliminary data.</text>
</comment>
<dbReference type="InterPro" id="IPR045371">
    <property type="entry name" value="ADAMTS_CR_3"/>
</dbReference>
<dbReference type="AlphaFoldDB" id="A0AAD9QTN4"/>
<sequence length="1078" mass="120110">MKRSNPLITCTVLSLMSMFMRYTNAKSYQEIHHLLTNDEREAIFGHPFVENVPEYDITHPVQVDVSGRFLSRDLANGNVRRKRDVGRSLKESVFFKMSAFGQEYQLNVTLNDVLFSPHFEMEVRGNGSSEFHHNIEHCHYLGQLFHTEGKRSKVAVSNCDGLQGMIQTPQDLFMIHPLPDRLGLEKNRTRAHVIHRRSVTPLQALRKAMREENRPDDWCGVEGKSKRQYSGDSHGRQTNFRRSSDLTRQRTIESLIVVEKVMTKFYGVEQIKTYVPTIINVAHGLLADATIGANIDYIIQKLLILENDAGLVLSTHASTSLTNFCRWTMEQNIADDKNPAHFDHAALISKYDFCRSKGSVEGEGCDDVLGLAGLTGMCKQDTSCTLNKDTGLGTAFTLAHETAHNLGAEHDSEGNQCKDGVNIMAARASGKITAFEWSACSRNYITNFLETTQAKCLDDEAKHANMCVRLYCLKLDGYCSTNNEPAADGTECGDNMWCSYGKCVIRGTKGDQDVDGNWGAWGEWSKCYPSCGGGLSERVRECNNPAPRRGGSLCEGKGKDYRYCNEKCTPYSPNPRNEQCKSNRHVQFQGGKTYDWIYDPRFTQDSPKCVLKCAVTEGFTTTTTTFGNVRDGTPCSDTPNSGVCINGQCKTIGCDGSVDSRARLDRCGVCNGDGSSCSSVGGQGNKPNPGQETGTESKTTPPLTPSSTPSSTPSPTPRPTKPTTTPSTQPPAPSGRLVKFTYNKVPAYVSFDSYHIIAIIPAGARNIIISEARASYNNLLLEDDYWNSVIDYNAYFSTNYGPKEFRAAGTSFSFTSRNNRERITSPGPTNKRLILLYEVESAYMWRRYRVSYQYIEPFRASFRDSDFPEPVHKVLTAVCVRVDDESPVGDQFCMEKRPEDQYRKCNMQSCPPRWSVGPWTECSKSCNDGTHGARSRKVFCVEDSEGTEVEISESHCKKPKPTTHERCGRQPCPAEWYTVRAGPCSTSCGLGVQSMEVKCVKIHPSGKGETVDEKECTDIKPPSYETCNVDNPCREEVKEECCNQTITLREEQELKLSLKQQNNPKCSLRIILHGAGGS</sequence>
<evidence type="ECO:0000256" key="10">
    <source>
        <dbReference type="SAM" id="MobiDB-lite"/>
    </source>
</evidence>
<feature type="binding site" evidence="7">
    <location>
        <position position="459"/>
    </location>
    <ligand>
        <name>Ca(2+)</name>
        <dbReference type="ChEBI" id="CHEBI:29108"/>
        <label>1</label>
    </ligand>
</feature>
<dbReference type="SMART" id="SM00209">
    <property type="entry name" value="TSP1"/>
    <property type="match status" value="3"/>
</dbReference>
<evidence type="ECO:0000256" key="4">
    <source>
        <dbReference type="ARBA" id="ARBA00023157"/>
    </source>
</evidence>
<feature type="binding site" evidence="7">
    <location>
        <position position="459"/>
    </location>
    <ligand>
        <name>Ca(2+)</name>
        <dbReference type="ChEBI" id="CHEBI:29108"/>
        <label>2</label>
    </ligand>
</feature>
<feature type="chain" id="PRO_5042029683" evidence="11">
    <location>
        <begin position="26"/>
        <end position="1078"/>
    </location>
</feature>
<evidence type="ECO:0000256" key="6">
    <source>
        <dbReference type="PIRSR" id="PIRSR613273-1"/>
    </source>
</evidence>
<dbReference type="PANTHER" id="PTHR13723:SF318">
    <property type="entry name" value="PEPTIDASE M12B DOMAIN-CONTAINING PROTEIN"/>
    <property type="match status" value="1"/>
</dbReference>
<feature type="binding site" evidence="7">
    <location>
        <position position="253"/>
    </location>
    <ligand>
        <name>Ca(2+)</name>
        <dbReference type="ChEBI" id="CHEBI:29108"/>
        <label>2</label>
    </ligand>
</feature>
<keyword evidence="3" id="KW-0272">Extracellular matrix</keyword>
<feature type="disulfide bond" evidence="8">
    <location>
        <begin position="531"/>
        <end position="568"/>
    </location>
</feature>
<keyword evidence="5" id="KW-0325">Glycoprotein</keyword>
<comment type="subcellular location">
    <subcellularLocation>
        <location evidence="1">Secreted</location>
        <location evidence="1">Extracellular space</location>
        <location evidence="1">Extracellular matrix</location>
    </subcellularLocation>
</comment>
<reference evidence="13" key="2">
    <citation type="journal article" date="2023" name="Science">
        <title>Genomic signatures of disease resistance in endangered staghorn corals.</title>
        <authorList>
            <person name="Vollmer S.V."/>
            <person name="Selwyn J.D."/>
            <person name="Despard B.A."/>
            <person name="Roesel C.L."/>
        </authorList>
    </citation>
    <scope>NUCLEOTIDE SEQUENCE</scope>
    <source>
        <strain evidence="13">K2</strain>
    </source>
</reference>
<dbReference type="GO" id="GO:0006508">
    <property type="term" value="P:proteolysis"/>
    <property type="evidence" value="ECO:0007669"/>
    <property type="project" value="UniProtKB-KW"/>
</dbReference>
<feature type="binding site" evidence="7 9">
    <location>
        <position position="410"/>
    </location>
    <ligand>
        <name>Zn(2+)</name>
        <dbReference type="ChEBI" id="CHEBI:29105"/>
        <note>catalytic</note>
    </ligand>
</feature>
<comment type="caution">
    <text evidence="9">Lacks conserved residue(s) required for the propagation of feature annotation.</text>
</comment>
<dbReference type="Pfam" id="PF01562">
    <property type="entry name" value="Pep_M12B_propep"/>
    <property type="match status" value="1"/>
</dbReference>
<dbReference type="Proteomes" id="UP001249851">
    <property type="component" value="Unassembled WGS sequence"/>
</dbReference>
<keyword evidence="4 8" id="KW-1015">Disulfide bond</keyword>
<dbReference type="InterPro" id="IPR010294">
    <property type="entry name" value="ADAMTS_spacer1"/>
</dbReference>
<dbReference type="Gene3D" id="2.60.120.830">
    <property type="match status" value="1"/>
</dbReference>
<feature type="compositionally biased region" description="Polar residues" evidence="10">
    <location>
        <begin position="674"/>
        <end position="694"/>
    </location>
</feature>
<keyword evidence="7 9" id="KW-0479">Metal-binding</keyword>
<dbReference type="Gene3D" id="2.20.100.10">
    <property type="entry name" value="Thrombospondin type-1 (TSP1) repeat"/>
    <property type="match status" value="3"/>
</dbReference>
<keyword evidence="13" id="KW-0378">Hydrolase</keyword>
<evidence type="ECO:0000256" key="5">
    <source>
        <dbReference type="ARBA" id="ARBA00023180"/>
    </source>
</evidence>
<accession>A0AAD9QTN4</accession>
<evidence type="ECO:0000256" key="3">
    <source>
        <dbReference type="ARBA" id="ARBA00022530"/>
    </source>
</evidence>
<dbReference type="PROSITE" id="PS50215">
    <property type="entry name" value="ADAM_MEPRO"/>
    <property type="match status" value="1"/>
</dbReference>
<evidence type="ECO:0000259" key="12">
    <source>
        <dbReference type="PROSITE" id="PS50215"/>
    </source>
</evidence>
<dbReference type="SUPFAM" id="SSF82895">
    <property type="entry name" value="TSP-1 type 1 repeat"/>
    <property type="match status" value="3"/>
</dbReference>
<evidence type="ECO:0000256" key="1">
    <source>
        <dbReference type="ARBA" id="ARBA00004498"/>
    </source>
</evidence>
<dbReference type="PROSITE" id="PS50092">
    <property type="entry name" value="TSP1"/>
    <property type="match status" value="3"/>
</dbReference>
<dbReference type="InterPro" id="IPR024079">
    <property type="entry name" value="MetalloPept_cat_dom_sf"/>
</dbReference>
<dbReference type="InterPro" id="IPR000884">
    <property type="entry name" value="TSP1_rpt"/>
</dbReference>
<dbReference type="SUPFAM" id="SSF55486">
    <property type="entry name" value="Metalloproteases ('zincins'), catalytic domain"/>
    <property type="match status" value="1"/>
</dbReference>
<keyword evidence="11" id="KW-0732">Signal</keyword>
<feature type="binding site" evidence="7 9">
    <location>
        <position position="404"/>
    </location>
    <ligand>
        <name>Zn(2+)</name>
        <dbReference type="ChEBI" id="CHEBI:29105"/>
        <note>catalytic</note>
    </ligand>
</feature>
<feature type="disulfide bond" evidence="8">
    <location>
        <begin position="542"/>
        <end position="554"/>
    </location>
</feature>
<keyword evidence="14" id="KW-1185">Reference proteome</keyword>
<feature type="compositionally biased region" description="Low complexity" evidence="10">
    <location>
        <begin position="696"/>
        <end position="711"/>
    </location>
</feature>
<evidence type="ECO:0000256" key="2">
    <source>
        <dbReference type="ARBA" id="ARBA00022525"/>
    </source>
</evidence>
<evidence type="ECO:0000256" key="9">
    <source>
        <dbReference type="PROSITE-ProRule" id="PRU00276"/>
    </source>
</evidence>
<feature type="binding site" evidence="7 9">
    <location>
        <position position="400"/>
    </location>
    <ligand>
        <name>Zn(2+)</name>
        <dbReference type="ChEBI" id="CHEBI:29105"/>
        <note>catalytic</note>
    </ligand>
</feature>
<keyword evidence="13" id="KW-0482">Metalloprotease</keyword>
<dbReference type="PANTHER" id="PTHR13723">
    <property type="entry name" value="ADAMTS A DISINTEGRIN AND METALLOPROTEASE WITH THROMBOSPONDIN MOTIFS PROTEASE"/>
    <property type="match status" value="1"/>
</dbReference>
<dbReference type="GO" id="GO:0004222">
    <property type="term" value="F:metalloendopeptidase activity"/>
    <property type="evidence" value="ECO:0007669"/>
    <property type="project" value="InterPro"/>
</dbReference>
<dbReference type="Pfam" id="PF05986">
    <property type="entry name" value="ADAMTS_spacer1"/>
    <property type="match status" value="1"/>
</dbReference>
<protein>
    <submittedName>
        <fullName evidence="13">A disintegrin and metalloproteinase with thrombospondin motifs 6</fullName>
    </submittedName>
</protein>
<feature type="disulfide bond" evidence="8">
    <location>
        <begin position="354"/>
        <end position="365"/>
    </location>
</feature>
<dbReference type="Pfam" id="PF19236">
    <property type="entry name" value="ADAMTS_CR_3"/>
    <property type="match status" value="1"/>
</dbReference>
<feature type="binding site" evidence="7">
    <location>
        <position position="336"/>
    </location>
    <ligand>
        <name>Ca(2+)</name>
        <dbReference type="ChEBI" id="CHEBI:29108"/>
        <label>2</label>
    </ligand>
</feature>
<feature type="disulfide bond" evidence="8">
    <location>
        <begin position="417"/>
        <end position="440"/>
    </location>
</feature>
<dbReference type="GO" id="GO:0030198">
    <property type="term" value="P:extracellular matrix organization"/>
    <property type="evidence" value="ECO:0007669"/>
    <property type="project" value="InterPro"/>
</dbReference>
<keyword evidence="7" id="KW-0106">Calcium</keyword>
<keyword evidence="13" id="KW-0645">Protease</keyword>
<evidence type="ECO:0000256" key="8">
    <source>
        <dbReference type="PIRSR" id="PIRSR613273-3"/>
    </source>
</evidence>
<dbReference type="InterPro" id="IPR002870">
    <property type="entry name" value="Peptidase_M12B_N"/>
</dbReference>
<dbReference type="InterPro" id="IPR001590">
    <property type="entry name" value="Peptidase_M12B"/>
</dbReference>
<dbReference type="GO" id="GO:0031012">
    <property type="term" value="C:extracellular matrix"/>
    <property type="evidence" value="ECO:0007669"/>
    <property type="project" value="TreeGrafter"/>
</dbReference>
<evidence type="ECO:0000256" key="11">
    <source>
        <dbReference type="SAM" id="SignalP"/>
    </source>
</evidence>
<dbReference type="GO" id="GO:0046872">
    <property type="term" value="F:metal ion binding"/>
    <property type="evidence" value="ECO:0007669"/>
    <property type="project" value="UniProtKB-KW"/>
</dbReference>
<feature type="binding site" evidence="7">
    <location>
        <position position="253"/>
    </location>
    <ligand>
        <name>Ca(2+)</name>
        <dbReference type="ChEBI" id="CHEBI:29108"/>
        <label>1</label>
    </ligand>
</feature>
<keyword evidence="2" id="KW-0964">Secreted</keyword>
<dbReference type="Pfam" id="PF01421">
    <property type="entry name" value="Reprolysin"/>
    <property type="match status" value="1"/>
</dbReference>
<feature type="binding site" evidence="7">
    <location>
        <position position="456"/>
    </location>
    <ligand>
        <name>Ca(2+)</name>
        <dbReference type="ChEBI" id="CHEBI:29108"/>
        <label>1</label>
    </ligand>
</feature>
<feature type="active site" evidence="6 9">
    <location>
        <position position="401"/>
    </location>
</feature>
<feature type="disulfide bond" evidence="8">
    <location>
        <begin position="378"/>
        <end position="456"/>
    </location>
</feature>
<name>A0AAD9QTN4_ACRCE</name>
<dbReference type="InterPro" id="IPR036383">
    <property type="entry name" value="TSP1_rpt_sf"/>
</dbReference>